<dbReference type="HAMAP" id="MF_01572">
    <property type="entry name" value="UPF0397"/>
    <property type="match status" value="1"/>
</dbReference>
<evidence type="ECO:0000256" key="4">
    <source>
        <dbReference type="ARBA" id="ARBA00023136"/>
    </source>
</evidence>
<dbReference type="GO" id="GO:0005886">
    <property type="term" value="C:plasma membrane"/>
    <property type="evidence" value="ECO:0007669"/>
    <property type="project" value="UniProtKB-SubCell"/>
</dbReference>
<keyword evidence="7" id="KW-1185">Reference proteome</keyword>
<dbReference type="PANTHER" id="PTHR37815">
    <property type="entry name" value="UPF0397 PROTEIN BC_2624-RELATED"/>
    <property type="match status" value="1"/>
</dbReference>
<keyword evidence="3 5" id="KW-1133">Transmembrane helix</keyword>
<protein>
    <recommendedName>
        <fullName evidence="5">UPF0397 protein AZF04_08195</fullName>
    </recommendedName>
</protein>
<feature type="transmembrane region" description="Helical" evidence="5">
    <location>
        <begin position="6"/>
        <end position="30"/>
    </location>
</feature>
<dbReference type="Gene3D" id="1.10.1760.20">
    <property type="match status" value="1"/>
</dbReference>
<feature type="transmembrane region" description="Helical" evidence="5">
    <location>
        <begin position="77"/>
        <end position="99"/>
    </location>
</feature>
<dbReference type="InterPro" id="IPR022914">
    <property type="entry name" value="UPF0397"/>
</dbReference>
<dbReference type="NCBIfam" id="NF010182">
    <property type="entry name" value="PRK13661.1"/>
    <property type="match status" value="1"/>
</dbReference>
<organism evidence="6 7">
    <name type="scientific">Alkalihalobacillus trypoxylicola</name>
    <dbReference type="NCBI Taxonomy" id="519424"/>
    <lineage>
        <taxon>Bacteria</taxon>
        <taxon>Bacillati</taxon>
        <taxon>Bacillota</taxon>
        <taxon>Bacilli</taxon>
        <taxon>Bacillales</taxon>
        <taxon>Bacillaceae</taxon>
        <taxon>Alkalihalobacillus</taxon>
    </lineage>
</organism>
<dbReference type="PANTHER" id="PTHR37815:SF3">
    <property type="entry name" value="UPF0397 PROTEIN SPR0429"/>
    <property type="match status" value="1"/>
</dbReference>
<comment type="subcellular location">
    <subcellularLocation>
        <location evidence="5">Cell membrane</location>
        <topology evidence="5">Multi-pass membrane protein</topology>
    </subcellularLocation>
</comment>
<proteinExistence type="inferred from homology"/>
<sequence length="185" mass="19834">MFKNLLSIKTIVAIGIGAAVFIILAKFVAIPSPVPNTSIQTAYAFLALMAVVFGPIAGALIGLIGHALNDAITYGSIWWSWVAVSMFVGFLIGLLAKFFSIESGIFNTSKVIRFNIVQIIAQGIGWFLIAPTLDILIYAEPANKVFTQGFVAGISNIITVGVIGTILLLAYAKTRKQDNSLQKEL</sequence>
<reference evidence="6" key="1">
    <citation type="submission" date="2016-02" db="EMBL/GenBank/DDBJ databases">
        <title>Genome sequence of Bacillus trypoxylicola KCTC 13244(T).</title>
        <authorList>
            <person name="Jeong H."/>
            <person name="Park S.-H."/>
            <person name="Choi S.-K."/>
        </authorList>
    </citation>
    <scope>NUCLEOTIDE SEQUENCE [LARGE SCALE GENOMIC DNA]</scope>
    <source>
        <strain evidence="6">KCTC 13244</strain>
    </source>
</reference>
<dbReference type="AlphaFoldDB" id="A0A161PJK3"/>
<evidence type="ECO:0000256" key="5">
    <source>
        <dbReference type="HAMAP-Rule" id="MF_01572"/>
    </source>
</evidence>
<feature type="transmembrane region" description="Helical" evidence="5">
    <location>
        <begin position="149"/>
        <end position="172"/>
    </location>
</feature>
<feature type="transmembrane region" description="Helical" evidence="5">
    <location>
        <begin position="42"/>
        <end position="65"/>
    </location>
</feature>
<dbReference type="RefSeq" id="WP_061949288.1">
    <property type="nucleotide sequence ID" value="NZ_LTAO01000023.1"/>
</dbReference>
<dbReference type="InterPro" id="IPR009825">
    <property type="entry name" value="ECF_substrate-spec-like"/>
</dbReference>
<dbReference type="OrthoDB" id="4550662at2"/>
<comment type="similarity">
    <text evidence="5">Belongs to the UPF0397 family.</text>
</comment>
<evidence type="ECO:0000313" key="7">
    <source>
        <dbReference type="Proteomes" id="UP000075806"/>
    </source>
</evidence>
<dbReference type="EMBL" id="LTAO01000023">
    <property type="protein sequence ID" value="KYG29491.1"/>
    <property type="molecule type" value="Genomic_DNA"/>
</dbReference>
<feature type="transmembrane region" description="Helical" evidence="5">
    <location>
        <begin position="111"/>
        <end position="129"/>
    </location>
</feature>
<dbReference type="Pfam" id="PF07155">
    <property type="entry name" value="ECF-ribofla_trS"/>
    <property type="match status" value="1"/>
</dbReference>
<evidence type="ECO:0000256" key="3">
    <source>
        <dbReference type="ARBA" id="ARBA00022989"/>
    </source>
</evidence>
<accession>A0A161PJK3</accession>
<keyword evidence="2 5" id="KW-0812">Transmembrane</keyword>
<keyword evidence="1 5" id="KW-1003">Cell membrane</keyword>
<name>A0A161PJK3_9BACI</name>
<evidence type="ECO:0000256" key="1">
    <source>
        <dbReference type="ARBA" id="ARBA00022475"/>
    </source>
</evidence>
<keyword evidence="4 5" id="KW-0472">Membrane</keyword>
<dbReference type="STRING" id="519424.AZF04_08195"/>
<evidence type="ECO:0000313" key="6">
    <source>
        <dbReference type="EMBL" id="KYG29491.1"/>
    </source>
</evidence>
<evidence type="ECO:0000256" key="2">
    <source>
        <dbReference type="ARBA" id="ARBA00022692"/>
    </source>
</evidence>
<comment type="caution">
    <text evidence="6">The sequence shown here is derived from an EMBL/GenBank/DDBJ whole genome shotgun (WGS) entry which is preliminary data.</text>
</comment>
<dbReference type="Proteomes" id="UP000075806">
    <property type="component" value="Unassembled WGS sequence"/>
</dbReference>
<gene>
    <name evidence="6" type="ORF">AZF04_08195</name>
</gene>